<dbReference type="SUPFAM" id="SSF82895">
    <property type="entry name" value="TSP-1 type 1 repeat"/>
    <property type="match status" value="1"/>
</dbReference>
<keyword evidence="1" id="KW-1133">Transmembrane helix</keyword>
<keyword evidence="1" id="KW-0812">Transmembrane</keyword>
<dbReference type="Gene3D" id="2.20.100.10">
    <property type="entry name" value="Thrombospondin type-1 (TSP1) repeat"/>
    <property type="match status" value="1"/>
</dbReference>
<dbReference type="OrthoDB" id="6076705at2759"/>
<dbReference type="SMART" id="SM00209">
    <property type="entry name" value="TSP1"/>
    <property type="match status" value="1"/>
</dbReference>
<dbReference type="EMBL" id="CAJPWZ010000080">
    <property type="protein sequence ID" value="CAG2185274.1"/>
    <property type="molecule type" value="Genomic_DNA"/>
</dbReference>
<dbReference type="Pfam" id="PF00090">
    <property type="entry name" value="TSP_1"/>
    <property type="match status" value="1"/>
</dbReference>
<dbReference type="AlphaFoldDB" id="A0A8S3PNE7"/>
<comment type="caution">
    <text evidence="2">The sequence shown here is derived from an EMBL/GenBank/DDBJ whole genome shotgun (WGS) entry which is preliminary data.</text>
</comment>
<evidence type="ECO:0000313" key="3">
    <source>
        <dbReference type="Proteomes" id="UP000683360"/>
    </source>
</evidence>
<reference evidence="2" key="1">
    <citation type="submission" date="2021-03" db="EMBL/GenBank/DDBJ databases">
        <authorList>
            <person name="Bekaert M."/>
        </authorList>
    </citation>
    <scope>NUCLEOTIDE SEQUENCE</scope>
</reference>
<organism evidence="2 3">
    <name type="scientific">Mytilus edulis</name>
    <name type="common">Blue mussel</name>
    <dbReference type="NCBI Taxonomy" id="6550"/>
    <lineage>
        <taxon>Eukaryota</taxon>
        <taxon>Metazoa</taxon>
        <taxon>Spiralia</taxon>
        <taxon>Lophotrochozoa</taxon>
        <taxon>Mollusca</taxon>
        <taxon>Bivalvia</taxon>
        <taxon>Autobranchia</taxon>
        <taxon>Pteriomorphia</taxon>
        <taxon>Mytilida</taxon>
        <taxon>Mytiloidea</taxon>
        <taxon>Mytilidae</taxon>
        <taxon>Mytilinae</taxon>
        <taxon>Mytilus</taxon>
    </lineage>
</organism>
<dbReference type="InterPro" id="IPR013320">
    <property type="entry name" value="ConA-like_dom_sf"/>
</dbReference>
<proteinExistence type="predicted"/>
<accession>A0A8S3PNE7</accession>
<keyword evidence="1" id="KW-0472">Membrane</keyword>
<dbReference type="InterPro" id="IPR036383">
    <property type="entry name" value="TSP1_rpt_sf"/>
</dbReference>
<protein>
    <submittedName>
        <fullName evidence="2">THBS1</fullName>
    </submittedName>
</protein>
<evidence type="ECO:0000256" key="1">
    <source>
        <dbReference type="SAM" id="Phobius"/>
    </source>
</evidence>
<evidence type="ECO:0000313" key="2">
    <source>
        <dbReference type="EMBL" id="CAG2185274.1"/>
    </source>
</evidence>
<dbReference type="SUPFAM" id="SSF49899">
    <property type="entry name" value="Concanavalin A-like lectins/glucanases"/>
    <property type="match status" value="1"/>
</dbReference>
<sequence>MSNTQKNVYTNKSFNAEIIDPDYLEVFAHGHDEETYTKISSVKNEDHCSDIHVTPPSFPPRPAEIHGRHKCQIPLWLLFLIIICSLIGIVITGVATFFITKDRFAEKQFAETECKWTSWSPWTECSITCGRGVIIRVKQQLKNSQRCNETFETKICSQETCPADALTFDMRFNRSSSHPDVFISDDLTILSNVYISDTTIMDGTGFTNYDGAIADTCIEDNVIVYYEVNFSYSIINTLQSYWFVLEIGLAEHNKVDNSYTVSNKNVSGWSFQISHRKYHNQTFLWAGRPDSSIPLKALSGNQKGTNVNGTFLLLLNRQKHHFSLIQNNRVLYTFQNVYSDKNLCPVFGIYNPWYVHAQLQILNPRNFTLLSLW</sequence>
<dbReference type="Proteomes" id="UP000683360">
    <property type="component" value="Unassembled WGS sequence"/>
</dbReference>
<keyword evidence="3" id="KW-1185">Reference proteome</keyword>
<feature type="transmembrane region" description="Helical" evidence="1">
    <location>
        <begin position="75"/>
        <end position="99"/>
    </location>
</feature>
<name>A0A8S3PNE7_MYTED</name>
<dbReference type="InterPro" id="IPR000884">
    <property type="entry name" value="TSP1_rpt"/>
</dbReference>
<dbReference type="PROSITE" id="PS50092">
    <property type="entry name" value="TSP1"/>
    <property type="match status" value="1"/>
</dbReference>
<gene>
    <name evidence="2" type="ORF">MEDL_877</name>
</gene>